<keyword evidence="10 12" id="KW-0472">Membrane</keyword>
<evidence type="ECO:0000256" key="5">
    <source>
        <dbReference type="ARBA" id="ARBA00022692"/>
    </source>
</evidence>
<keyword evidence="9" id="KW-0408">Iron</keyword>
<feature type="transmembrane region" description="Helical" evidence="12">
    <location>
        <begin position="107"/>
        <end position="130"/>
    </location>
</feature>
<accession>A0ABN8B029</accession>
<dbReference type="InterPro" id="IPR045150">
    <property type="entry name" value="CYB561D1/2"/>
</dbReference>
<evidence type="ECO:0000313" key="14">
    <source>
        <dbReference type="EMBL" id="CAH0399990.1"/>
    </source>
</evidence>
<name>A0ABN8B029_CHISP</name>
<evidence type="ECO:0000256" key="6">
    <source>
        <dbReference type="ARBA" id="ARBA00022723"/>
    </source>
</evidence>
<keyword evidence="6" id="KW-0479">Metal-binding</keyword>
<evidence type="ECO:0000256" key="7">
    <source>
        <dbReference type="ARBA" id="ARBA00022982"/>
    </source>
</evidence>
<comment type="subcellular location">
    <subcellularLocation>
        <location evidence="2">Membrane</location>
        <topology evidence="2">Multi-pass membrane protein</topology>
    </subcellularLocation>
</comment>
<keyword evidence="3" id="KW-0813">Transport</keyword>
<dbReference type="Gene3D" id="1.20.120.1770">
    <property type="match status" value="1"/>
</dbReference>
<evidence type="ECO:0000256" key="11">
    <source>
        <dbReference type="ARBA" id="ARBA00024225"/>
    </source>
</evidence>
<dbReference type="EMBL" id="OU963909">
    <property type="protein sequence ID" value="CAH0399990.1"/>
    <property type="molecule type" value="Genomic_DNA"/>
</dbReference>
<evidence type="ECO:0000256" key="2">
    <source>
        <dbReference type="ARBA" id="ARBA00004141"/>
    </source>
</evidence>
<keyword evidence="7" id="KW-0249">Electron transport</keyword>
<proteinExistence type="predicted"/>
<feature type="transmembrane region" description="Helical" evidence="12">
    <location>
        <begin position="210"/>
        <end position="232"/>
    </location>
</feature>
<comment type="cofactor">
    <cofactor evidence="1">
        <name>heme b</name>
        <dbReference type="ChEBI" id="CHEBI:60344"/>
    </cofactor>
</comment>
<feature type="transmembrane region" description="Helical" evidence="12">
    <location>
        <begin position="72"/>
        <end position="92"/>
    </location>
</feature>
<dbReference type="SMART" id="SM00665">
    <property type="entry name" value="B561"/>
    <property type="match status" value="1"/>
</dbReference>
<feature type="transmembrane region" description="Helical" evidence="12">
    <location>
        <begin position="142"/>
        <end position="164"/>
    </location>
</feature>
<keyword evidence="15" id="KW-1185">Reference proteome</keyword>
<evidence type="ECO:0000256" key="1">
    <source>
        <dbReference type="ARBA" id="ARBA00001970"/>
    </source>
</evidence>
<sequence length="244" mass="26690">MNPNANEVNVVAGNLQNGSKDQQFTTPKDQVVLKTSRSLSTLVVHVLIGFVVGVSIVYSLRNGLPLGATAQHIVLCLIGFQLMMAESILALAPDSWLSSLKLRHKRLVHWVMQVLGSVLALAGTIIQSLSREVNFYTLHGQFGLVAMVFSVACLFNGIASLYVYELRNILPGTLSKLTHICFGIIAFATASISLCYGFDKNGFRTWATSGVADTLIIMTVIFTLFIIINPFITFYNKFRAAVSK</sequence>
<dbReference type="Pfam" id="PF03188">
    <property type="entry name" value="Cytochrom_B561"/>
    <property type="match status" value="1"/>
</dbReference>
<gene>
    <name evidence="14" type="ORF">CHILSU_LOCUS3171</name>
</gene>
<keyword evidence="8 12" id="KW-1133">Transmembrane helix</keyword>
<dbReference type="InterPro" id="IPR006593">
    <property type="entry name" value="Cyt_b561/ferric_Rdtase_TM"/>
</dbReference>
<evidence type="ECO:0000256" key="9">
    <source>
        <dbReference type="ARBA" id="ARBA00023004"/>
    </source>
</evidence>
<feature type="transmembrane region" description="Helical" evidence="12">
    <location>
        <begin position="176"/>
        <end position="198"/>
    </location>
</feature>
<evidence type="ECO:0000256" key="12">
    <source>
        <dbReference type="SAM" id="Phobius"/>
    </source>
</evidence>
<evidence type="ECO:0000256" key="3">
    <source>
        <dbReference type="ARBA" id="ARBA00022448"/>
    </source>
</evidence>
<organism evidence="14 15">
    <name type="scientific">Chilo suppressalis</name>
    <name type="common">Asiatic rice borer moth</name>
    <dbReference type="NCBI Taxonomy" id="168631"/>
    <lineage>
        <taxon>Eukaryota</taxon>
        <taxon>Metazoa</taxon>
        <taxon>Ecdysozoa</taxon>
        <taxon>Arthropoda</taxon>
        <taxon>Hexapoda</taxon>
        <taxon>Insecta</taxon>
        <taxon>Pterygota</taxon>
        <taxon>Neoptera</taxon>
        <taxon>Endopterygota</taxon>
        <taxon>Lepidoptera</taxon>
        <taxon>Glossata</taxon>
        <taxon>Ditrysia</taxon>
        <taxon>Pyraloidea</taxon>
        <taxon>Crambidae</taxon>
        <taxon>Crambinae</taxon>
        <taxon>Chilo</taxon>
    </lineage>
</organism>
<feature type="domain" description="Cytochrome b561" evidence="13">
    <location>
        <begin position="39"/>
        <end position="237"/>
    </location>
</feature>
<evidence type="ECO:0000256" key="10">
    <source>
        <dbReference type="ARBA" id="ARBA00023136"/>
    </source>
</evidence>
<keyword evidence="4" id="KW-0349">Heme</keyword>
<protein>
    <recommendedName>
        <fullName evidence="11">ascorbate ferrireductase (transmembrane)</fullName>
        <ecNumber evidence="11">7.2.1.3</ecNumber>
    </recommendedName>
</protein>
<evidence type="ECO:0000259" key="13">
    <source>
        <dbReference type="PROSITE" id="PS50939"/>
    </source>
</evidence>
<dbReference type="PANTHER" id="PTHR15422">
    <property type="entry name" value="OS05G0565100 PROTEIN"/>
    <property type="match status" value="1"/>
</dbReference>
<dbReference type="PANTHER" id="PTHR15422:SF43">
    <property type="entry name" value="ASCORBATE FERRIREDUCTASE (TRANSMEMBRANE)"/>
    <property type="match status" value="1"/>
</dbReference>
<feature type="transmembrane region" description="Helical" evidence="12">
    <location>
        <begin position="42"/>
        <end position="60"/>
    </location>
</feature>
<evidence type="ECO:0000256" key="4">
    <source>
        <dbReference type="ARBA" id="ARBA00022617"/>
    </source>
</evidence>
<reference evidence="14" key="1">
    <citation type="submission" date="2021-12" db="EMBL/GenBank/DDBJ databases">
        <authorList>
            <person name="King R."/>
        </authorList>
    </citation>
    <scope>NUCLEOTIDE SEQUENCE</scope>
</reference>
<evidence type="ECO:0000313" key="15">
    <source>
        <dbReference type="Proteomes" id="UP001153292"/>
    </source>
</evidence>
<dbReference type="PROSITE" id="PS50939">
    <property type="entry name" value="CYTOCHROME_B561"/>
    <property type="match status" value="1"/>
</dbReference>
<dbReference type="Proteomes" id="UP001153292">
    <property type="component" value="Chromosome 16"/>
</dbReference>
<keyword evidence="5 12" id="KW-0812">Transmembrane</keyword>
<evidence type="ECO:0000256" key="8">
    <source>
        <dbReference type="ARBA" id="ARBA00022989"/>
    </source>
</evidence>
<dbReference type="EC" id="7.2.1.3" evidence="11"/>